<dbReference type="SUPFAM" id="SSF51395">
    <property type="entry name" value="FMN-linked oxidoreductases"/>
    <property type="match status" value="1"/>
</dbReference>
<organism evidence="4 5">
    <name type="scientific">Parelaphostrongylus tenuis</name>
    <name type="common">Meningeal worm</name>
    <dbReference type="NCBI Taxonomy" id="148309"/>
    <lineage>
        <taxon>Eukaryota</taxon>
        <taxon>Metazoa</taxon>
        <taxon>Ecdysozoa</taxon>
        <taxon>Nematoda</taxon>
        <taxon>Chromadorea</taxon>
        <taxon>Rhabditida</taxon>
        <taxon>Rhabditina</taxon>
        <taxon>Rhabditomorpha</taxon>
        <taxon>Strongyloidea</taxon>
        <taxon>Metastrongylidae</taxon>
        <taxon>Parelaphostrongylus</taxon>
    </lineage>
</organism>
<protein>
    <recommendedName>
        <fullName evidence="3">FMN hydroxy acid dehydrogenase domain-containing protein</fullName>
    </recommendedName>
</protein>
<dbReference type="InterPro" id="IPR013785">
    <property type="entry name" value="Aldolase_TIM"/>
</dbReference>
<evidence type="ECO:0000259" key="3">
    <source>
        <dbReference type="PROSITE" id="PS51349"/>
    </source>
</evidence>
<evidence type="ECO:0000313" key="4">
    <source>
        <dbReference type="EMBL" id="KAJ1365546.1"/>
    </source>
</evidence>
<accession>A0AAD5QXU6</accession>
<dbReference type="PROSITE" id="PS51349">
    <property type="entry name" value="FMN_HYDROXY_ACID_DH_2"/>
    <property type="match status" value="1"/>
</dbReference>
<reference evidence="4" key="1">
    <citation type="submission" date="2021-06" db="EMBL/GenBank/DDBJ databases">
        <title>Parelaphostrongylus tenuis whole genome reference sequence.</title>
        <authorList>
            <person name="Garwood T.J."/>
            <person name="Larsen P.A."/>
            <person name="Fountain-Jones N.M."/>
            <person name="Garbe J.R."/>
            <person name="Macchietto M.G."/>
            <person name="Kania S.A."/>
            <person name="Gerhold R.W."/>
            <person name="Richards J.E."/>
            <person name="Wolf T.M."/>
        </authorList>
    </citation>
    <scope>NUCLEOTIDE SEQUENCE</scope>
    <source>
        <strain evidence="4">MNPRO001-30</strain>
        <tissue evidence="4">Meninges</tissue>
    </source>
</reference>
<dbReference type="EMBL" id="JAHQIW010005300">
    <property type="protein sequence ID" value="KAJ1365546.1"/>
    <property type="molecule type" value="Genomic_DNA"/>
</dbReference>
<dbReference type="GO" id="GO:0001561">
    <property type="term" value="P:fatty acid alpha-oxidation"/>
    <property type="evidence" value="ECO:0007669"/>
    <property type="project" value="TreeGrafter"/>
</dbReference>
<dbReference type="GO" id="GO:0005782">
    <property type="term" value="C:peroxisomal matrix"/>
    <property type="evidence" value="ECO:0007669"/>
    <property type="project" value="TreeGrafter"/>
</dbReference>
<name>A0AAD5QXU6_PARTN</name>
<dbReference type="Gene3D" id="3.20.20.70">
    <property type="entry name" value="Aldolase class I"/>
    <property type="match status" value="2"/>
</dbReference>
<dbReference type="InterPro" id="IPR037396">
    <property type="entry name" value="FMN_HAD"/>
</dbReference>
<dbReference type="GO" id="GO:0003973">
    <property type="term" value="F:(S)-2-hydroxy-acid oxidase activity"/>
    <property type="evidence" value="ECO:0007669"/>
    <property type="project" value="TreeGrafter"/>
</dbReference>
<feature type="domain" description="FMN hydroxy acid dehydrogenase" evidence="3">
    <location>
        <begin position="1"/>
        <end position="165"/>
    </location>
</feature>
<sequence>MPDYRSGIRPLLTVDDFRLEAGLNLKKMASDYYEAGADEQLTLTRNEAAFRRSYCFVLTNLSLLCASVSDSVMIVSSWSTTALEEVAEQAANDGAELWFQLYVYKERSITSALVTRAEKSGYKAIVLTVDTPVLGRRLIDARNAFTLPDGLRSDLNGIAVEQSWE</sequence>
<gene>
    <name evidence="4" type="ORF">KIN20_025914</name>
</gene>
<dbReference type="PANTHER" id="PTHR10578:SF149">
    <property type="entry name" value="2-HYDROXYACID OXIDASE 2"/>
    <property type="match status" value="1"/>
</dbReference>
<dbReference type="Pfam" id="PF01070">
    <property type="entry name" value="FMN_dh"/>
    <property type="match status" value="1"/>
</dbReference>
<evidence type="ECO:0000313" key="5">
    <source>
        <dbReference type="Proteomes" id="UP001196413"/>
    </source>
</evidence>
<keyword evidence="2" id="KW-0560">Oxidoreductase</keyword>
<keyword evidence="5" id="KW-1185">Reference proteome</keyword>
<dbReference type="Proteomes" id="UP001196413">
    <property type="component" value="Unassembled WGS sequence"/>
</dbReference>
<comment type="cofactor">
    <cofactor evidence="1">
        <name>FMN</name>
        <dbReference type="ChEBI" id="CHEBI:58210"/>
    </cofactor>
</comment>
<proteinExistence type="predicted"/>
<dbReference type="InterPro" id="IPR000262">
    <property type="entry name" value="FMN-dep_DH"/>
</dbReference>
<comment type="caution">
    <text evidence="4">The sequence shown here is derived from an EMBL/GenBank/DDBJ whole genome shotgun (WGS) entry which is preliminary data.</text>
</comment>
<evidence type="ECO:0000256" key="2">
    <source>
        <dbReference type="ARBA" id="ARBA00023002"/>
    </source>
</evidence>
<dbReference type="AlphaFoldDB" id="A0AAD5QXU6"/>
<evidence type="ECO:0000256" key="1">
    <source>
        <dbReference type="ARBA" id="ARBA00001917"/>
    </source>
</evidence>
<dbReference type="PANTHER" id="PTHR10578">
    <property type="entry name" value="S -2-HYDROXY-ACID OXIDASE-RELATED"/>
    <property type="match status" value="1"/>
</dbReference>